<dbReference type="EMBL" id="JBCFXD010000001">
    <property type="protein sequence ID" value="MEL7557446.1"/>
    <property type="molecule type" value="Genomic_DNA"/>
</dbReference>
<evidence type="ECO:0000313" key="2">
    <source>
        <dbReference type="EMBL" id="MEL7557446.1"/>
    </source>
</evidence>
<comment type="caution">
    <text evidence="2">The sequence shown here is derived from an EMBL/GenBank/DDBJ whole genome shotgun (WGS) entry which is preliminary data.</text>
</comment>
<keyword evidence="3" id="KW-1185">Reference proteome</keyword>
<organism evidence="2 3">
    <name type="scientific">Stutzerimonas chloritidismutans</name>
    <name type="common">Pseudomonas chloritidismutans</name>
    <dbReference type="NCBI Taxonomy" id="203192"/>
    <lineage>
        <taxon>Bacteria</taxon>
        <taxon>Pseudomonadati</taxon>
        <taxon>Pseudomonadota</taxon>
        <taxon>Gammaproteobacteria</taxon>
        <taxon>Pseudomonadales</taxon>
        <taxon>Pseudomonadaceae</taxon>
        <taxon>Stutzerimonas</taxon>
    </lineage>
</organism>
<dbReference type="Proteomes" id="UP001467669">
    <property type="component" value="Unassembled WGS sequence"/>
</dbReference>
<protein>
    <submittedName>
        <fullName evidence="2">DUF4123 domain-containing protein</fullName>
    </submittedName>
</protein>
<evidence type="ECO:0000313" key="3">
    <source>
        <dbReference type="Proteomes" id="UP001467669"/>
    </source>
</evidence>
<name>A0ABU9M4Z3_STUCH</name>
<gene>
    <name evidence="2" type="ORF">AAGW23_01140</name>
</gene>
<dbReference type="InterPro" id="IPR025391">
    <property type="entry name" value="DUF4123"/>
</dbReference>
<accession>A0ABU9M4Z3</accession>
<sequence>MSLPSTVGSGAVLLDGARYENSFAWLYQHFPSHQPRPLLLGTPYEPIADAGPILLDAPTGSAAYEAWRTGSEILDGVWLESDVSVDDLYRIMQRRARVFAPDGRELWLRLGDARPLYRAWLAKTQWPEGFWHRVERIWLRHEVGVVCAWHYEQPQQDMAVADQGIAARLTLDLPLLQALASQEDTTQDVDA</sequence>
<reference evidence="2 3" key="1">
    <citation type="submission" date="2024-04" db="EMBL/GenBank/DDBJ databases">
        <title>Draft Genome Sequence of Isolates Cultured from Underwater Hawaii Seamounts in the North Pacific Ocean.</title>
        <authorList>
            <person name="Sharma I."/>
            <person name="Darden B."/>
            <person name="Creggett J."/>
            <person name="Taylor S."/>
            <person name="Grant M.P."/>
            <person name="Scott J."/>
            <person name="Attles S."/>
            <person name="Walker S."/>
            <person name="Johnson G."/>
            <person name="St. Cloud C."/>
        </authorList>
    </citation>
    <scope>NUCLEOTIDE SEQUENCE [LARGE SCALE GENOMIC DNA]</scope>
    <source>
        <strain evidence="2 3">03GJ23</strain>
    </source>
</reference>
<feature type="domain" description="DUF4123" evidence="1">
    <location>
        <begin position="12"/>
        <end position="120"/>
    </location>
</feature>
<proteinExistence type="predicted"/>
<evidence type="ECO:0000259" key="1">
    <source>
        <dbReference type="Pfam" id="PF13503"/>
    </source>
</evidence>
<dbReference type="RefSeq" id="WP_342404508.1">
    <property type="nucleotide sequence ID" value="NZ_JBCFXD010000001.1"/>
</dbReference>
<dbReference type="Pfam" id="PF13503">
    <property type="entry name" value="DUF4123"/>
    <property type="match status" value="1"/>
</dbReference>